<feature type="transmembrane region" description="Helical" evidence="1">
    <location>
        <begin position="5"/>
        <end position="22"/>
    </location>
</feature>
<dbReference type="EMBL" id="MH591113">
    <property type="protein sequence ID" value="AYC65785.1"/>
    <property type="molecule type" value="Genomic_DNA"/>
</dbReference>
<keyword evidence="2" id="KW-0934">Plastid</keyword>
<geneLocation type="chloroplast" evidence="2"/>
<reference evidence="2" key="1">
    <citation type="submission" date="2018-07" db="EMBL/GenBank/DDBJ databases">
        <authorList>
            <person name="Quirk P.G."/>
            <person name="Krulwich T.A."/>
        </authorList>
    </citation>
    <scope>NUCLEOTIDE SEQUENCE</scope>
</reference>
<sequence length="72" mass="8637">MKSFYLYVFVRNFFCIIVIVFLEPQVPLWNPLIVRFRESFPSICPTYGVAKKVLSRTTWSLIGFFYYLNFPL</sequence>
<reference evidence="2" key="2">
    <citation type="journal article" date="2019" name="Mol. Phylogenet. Evol.">
        <title>Reassessment of the classification of bryopsidales (chlorophyta) based on chloroplast phylogenomic analyses.</title>
        <authorList>
            <person name="Cremen M.C."/>
            <person name="Leliaert F."/>
            <person name="West J."/>
            <person name="Lam D.W."/>
            <person name="Shimada S."/>
            <person name="Lopez-Bautista J.M."/>
            <person name="Verbruggen H."/>
        </authorList>
    </citation>
    <scope>NUCLEOTIDE SEQUENCE</scope>
</reference>
<evidence type="ECO:0000256" key="1">
    <source>
        <dbReference type="SAM" id="Phobius"/>
    </source>
</evidence>
<gene>
    <name evidence="2" type="primary">ycf47</name>
</gene>
<keyword evidence="1" id="KW-1133">Transmembrane helix</keyword>
<keyword evidence="1" id="KW-0472">Membrane</keyword>
<protein>
    <submittedName>
        <fullName evidence="2">Uncharacterized protein</fullName>
    </submittedName>
</protein>
<keyword evidence="2" id="KW-0150">Chloroplast</keyword>
<keyword evidence="1" id="KW-0812">Transmembrane</keyword>
<name>A0A386B247_9CHLO</name>
<evidence type="ECO:0000313" key="2">
    <source>
        <dbReference type="EMBL" id="AYC65785.1"/>
    </source>
</evidence>
<dbReference type="AlphaFoldDB" id="A0A386B247"/>
<accession>A0A386B247</accession>
<organism evidence="2">
    <name type="scientific">Udotea sp. TZ0819</name>
    <dbReference type="NCBI Taxonomy" id="2364085"/>
    <lineage>
        <taxon>Eukaryota</taxon>
        <taxon>Viridiplantae</taxon>
        <taxon>Chlorophyta</taxon>
        <taxon>core chlorophytes</taxon>
        <taxon>Ulvophyceae</taxon>
        <taxon>TCBD clade</taxon>
        <taxon>Bryopsidales</taxon>
        <taxon>Halimedineae</taxon>
        <taxon>Halimedaceae</taxon>
        <taxon>Udoteae</taxon>
        <taxon>Udotea</taxon>
    </lineage>
</organism>
<proteinExistence type="predicted"/>